<gene>
    <name evidence="7" type="ORF">JOC94_003128</name>
</gene>
<dbReference type="EMBL" id="JAFBFH010000022">
    <property type="protein sequence ID" value="MBM7716117.1"/>
    <property type="molecule type" value="Genomic_DNA"/>
</dbReference>
<feature type="transmembrane region" description="Helical" evidence="6">
    <location>
        <begin position="43"/>
        <end position="62"/>
    </location>
</feature>
<feature type="transmembrane region" description="Helical" evidence="6">
    <location>
        <begin position="102"/>
        <end position="120"/>
    </location>
</feature>
<dbReference type="Proteomes" id="UP000823485">
    <property type="component" value="Unassembled WGS sequence"/>
</dbReference>
<protein>
    <submittedName>
        <fullName evidence="7">Membrane protein</fullName>
    </submittedName>
</protein>
<dbReference type="InterPro" id="IPR019108">
    <property type="entry name" value="Caa3_assmbl_CtaG-rel"/>
</dbReference>
<feature type="transmembrane region" description="Helical" evidence="6">
    <location>
        <begin position="224"/>
        <end position="244"/>
    </location>
</feature>
<comment type="caution">
    <text evidence="7">The sequence shown here is derived from an EMBL/GenBank/DDBJ whole genome shotgun (WGS) entry which is preliminary data.</text>
</comment>
<name>A0ABS2R8Z9_9BACI</name>
<feature type="transmembrane region" description="Helical" evidence="6">
    <location>
        <begin position="68"/>
        <end position="90"/>
    </location>
</feature>
<evidence type="ECO:0000256" key="3">
    <source>
        <dbReference type="ARBA" id="ARBA00022692"/>
    </source>
</evidence>
<keyword evidence="4 6" id="KW-1133">Transmembrane helix</keyword>
<keyword evidence="2" id="KW-1003">Cell membrane</keyword>
<evidence type="ECO:0000313" key="8">
    <source>
        <dbReference type="Proteomes" id="UP000823485"/>
    </source>
</evidence>
<keyword evidence="8" id="KW-1185">Reference proteome</keyword>
<feature type="transmembrane region" description="Helical" evidence="6">
    <location>
        <begin position="132"/>
        <end position="152"/>
    </location>
</feature>
<reference evidence="7 8" key="1">
    <citation type="submission" date="2021-01" db="EMBL/GenBank/DDBJ databases">
        <title>Genomic Encyclopedia of Type Strains, Phase IV (KMG-IV): sequencing the most valuable type-strain genomes for metagenomic binning, comparative biology and taxonomic classification.</title>
        <authorList>
            <person name="Goeker M."/>
        </authorList>
    </citation>
    <scope>NUCLEOTIDE SEQUENCE [LARGE SCALE GENOMIC DNA]</scope>
    <source>
        <strain evidence="7 8">DSM 105453</strain>
    </source>
</reference>
<dbReference type="Pfam" id="PF09678">
    <property type="entry name" value="Caa3_CtaG"/>
    <property type="match status" value="1"/>
</dbReference>
<evidence type="ECO:0000256" key="1">
    <source>
        <dbReference type="ARBA" id="ARBA00004651"/>
    </source>
</evidence>
<evidence type="ECO:0000256" key="4">
    <source>
        <dbReference type="ARBA" id="ARBA00022989"/>
    </source>
</evidence>
<evidence type="ECO:0000256" key="6">
    <source>
        <dbReference type="SAM" id="Phobius"/>
    </source>
</evidence>
<keyword evidence="3 6" id="KW-0812">Transmembrane</keyword>
<evidence type="ECO:0000256" key="2">
    <source>
        <dbReference type="ARBA" id="ARBA00022475"/>
    </source>
</evidence>
<accession>A0ABS2R8Z9</accession>
<sequence length="268" mass="30132">MSILAGELTWNMFLLSVLIITAIVYATFIHRKEQAKWHDKRPVLFYTGLGLFFLAGGTPFTQLSHVSFTLHMVNMSILYFLVPPLLLLGIPRKWFNPKTGPLISGIFLTVFAALFLLYHLPFLIQYLLNRPTIHSLFKFGLFVAAAGMWWPIIFSVKKEETKRYAVLSGILLMPACLLFIVNGFMSGGIGANTNPFLKQLSAQLCIAPEQIDHIFPYQLKYDQVIGGIAMLGLHKCSIMLVCNLKGRAMRGNIGNSEKDVSFKRSNSK</sequence>
<feature type="transmembrane region" description="Helical" evidence="6">
    <location>
        <begin position="12"/>
        <end position="31"/>
    </location>
</feature>
<evidence type="ECO:0000313" key="7">
    <source>
        <dbReference type="EMBL" id="MBM7716117.1"/>
    </source>
</evidence>
<dbReference type="RefSeq" id="WP_077111958.1">
    <property type="nucleotide sequence ID" value="NZ_JAFBFH010000022.1"/>
</dbReference>
<comment type="subcellular location">
    <subcellularLocation>
        <location evidence="1">Cell membrane</location>
        <topology evidence="1">Multi-pass membrane protein</topology>
    </subcellularLocation>
</comment>
<feature type="transmembrane region" description="Helical" evidence="6">
    <location>
        <begin position="164"/>
        <end position="185"/>
    </location>
</feature>
<organism evidence="7 8">
    <name type="scientific">Siminovitchia thermophila</name>
    <dbReference type="NCBI Taxonomy" id="1245522"/>
    <lineage>
        <taxon>Bacteria</taxon>
        <taxon>Bacillati</taxon>
        <taxon>Bacillota</taxon>
        <taxon>Bacilli</taxon>
        <taxon>Bacillales</taxon>
        <taxon>Bacillaceae</taxon>
        <taxon>Siminovitchia</taxon>
    </lineage>
</organism>
<evidence type="ECO:0000256" key="5">
    <source>
        <dbReference type="ARBA" id="ARBA00023136"/>
    </source>
</evidence>
<proteinExistence type="predicted"/>
<keyword evidence="5 6" id="KW-0472">Membrane</keyword>